<feature type="region of interest" description="Disordered" evidence="1">
    <location>
        <begin position="1"/>
        <end position="33"/>
    </location>
</feature>
<evidence type="ECO:0000256" key="1">
    <source>
        <dbReference type="SAM" id="MobiDB-lite"/>
    </source>
</evidence>
<sequence length="309" mass="31161">MADDAKVQTEVQAPAAGIPAVQPAGANAPAPAATPVAAPAVTPAAVAVAKAPAAPVASKPEAAKPEVAKVAAVQPEAAKVVPAKVAAKVAKPRAKAPTKAGKPRVAARKPALAPIPAAPLAPQAAAKPVRRATARRPIVDGAQSKPRTSPKLGTGKPKFAQFKDTFMANPFDLSAIQTTFSDLQGKAKAAIEKNTAALGDASEFAKGNVEAVVASGKILSAGLQDLGATLVAETRGAFEGLTADAKELAAAKSPTEFFQLQSAFVRKQFDGLVAQASKNTEAFLKLANETVAPLSSRVTIAVEKVSKAA</sequence>
<keyword evidence="4" id="KW-1185">Reference proteome</keyword>
<gene>
    <name evidence="3" type="ORF">ACFOD9_01945</name>
</gene>
<name>A0ABV7IS71_9SPHN</name>
<evidence type="ECO:0000259" key="2">
    <source>
        <dbReference type="Pfam" id="PF09361"/>
    </source>
</evidence>
<dbReference type="Pfam" id="PF09361">
    <property type="entry name" value="Phasin_2"/>
    <property type="match status" value="1"/>
</dbReference>
<protein>
    <submittedName>
        <fullName evidence="3">Phasin family protein</fullName>
    </submittedName>
</protein>
<evidence type="ECO:0000313" key="3">
    <source>
        <dbReference type="EMBL" id="MFC3173007.1"/>
    </source>
</evidence>
<dbReference type="EMBL" id="JBHRTQ010000002">
    <property type="protein sequence ID" value="MFC3173007.1"/>
    <property type="molecule type" value="Genomic_DNA"/>
</dbReference>
<dbReference type="RefSeq" id="WP_379508397.1">
    <property type="nucleotide sequence ID" value="NZ_JBHRTQ010000002.1"/>
</dbReference>
<dbReference type="InterPro" id="IPR018968">
    <property type="entry name" value="Phasin"/>
</dbReference>
<dbReference type="Proteomes" id="UP001595604">
    <property type="component" value="Unassembled WGS sequence"/>
</dbReference>
<comment type="caution">
    <text evidence="3">The sequence shown here is derived from an EMBL/GenBank/DDBJ whole genome shotgun (WGS) entry which is preliminary data.</text>
</comment>
<evidence type="ECO:0000313" key="4">
    <source>
        <dbReference type="Proteomes" id="UP001595604"/>
    </source>
</evidence>
<feature type="domain" description="Phasin" evidence="2">
    <location>
        <begin position="201"/>
        <end position="298"/>
    </location>
</feature>
<proteinExistence type="predicted"/>
<organism evidence="3 4">
    <name type="scientific">Novosphingobium bradum</name>
    <dbReference type="NCBI Taxonomy" id="1737444"/>
    <lineage>
        <taxon>Bacteria</taxon>
        <taxon>Pseudomonadati</taxon>
        <taxon>Pseudomonadota</taxon>
        <taxon>Alphaproteobacteria</taxon>
        <taxon>Sphingomonadales</taxon>
        <taxon>Sphingomonadaceae</taxon>
        <taxon>Novosphingobium</taxon>
    </lineage>
</organism>
<accession>A0ABV7IS71</accession>
<feature type="compositionally biased region" description="Low complexity" evidence="1">
    <location>
        <begin position="19"/>
        <end position="33"/>
    </location>
</feature>
<reference evidence="4" key="1">
    <citation type="journal article" date="2019" name="Int. J. Syst. Evol. Microbiol.">
        <title>The Global Catalogue of Microorganisms (GCM) 10K type strain sequencing project: providing services to taxonomists for standard genome sequencing and annotation.</title>
        <authorList>
            <consortium name="The Broad Institute Genomics Platform"/>
            <consortium name="The Broad Institute Genome Sequencing Center for Infectious Disease"/>
            <person name="Wu L."/>
            <person name="Ma J."/>
        </authorList>
    </citation>
    <scope>NUCLEOTIDE SEQUENCE [LARGE SCALE GENOMIC DNA]</scope>
    <source>
        <strain evidence="4">KCTC 42984</strain>
    </source>
</reference>